<sequence>MLGLVYDVLLLAVAYVTTRLAPSTEGLRLKRTFDSVLSVRAANKILLTVENDGDEEVSALLRDEAPPTFFASKREFRVLLKPGQAAELVYHLTPPERGADAFRGTYLRVDCPLGLAVKEVKLPTEQPVRVYPNVLALREFDLLKQRGRLKDMGIRRSRARGLGMEFESLREYGEGDDYRKIDWKASARRGKLVVKQYEQERNQCVVICIDIGRHMLSEVNGVRKLDHVLDALLMLTNAAALAGDFVGLLVYADTVRRYIPPRKGRNQVGIVIEAIHDLIAEPVESDSAGAFAYLASRWNRRALLVNFTDYEDEDRARTLVQAFGPMARRHIALLVRVLDPRVNEVLVPLPETLTQMYAQAAATAILEDRRSAGTVVSSSGIHTLDSEPQDLAASLVSYYFLVKERSLL</sequence>
<gene>
    <name evidence="2" type="ORF">OP10G_1789</name>
</gene>
<dbReference type="Proteomes" id="UP000027982">
    <property type="component" value="Chromosome"/>
</dbReference>
<keyword evidence="3" id="KW-1185">Reference proteome</keyword>
<evidence type="ECO:0000313" key="2">
    <source>
        <dbReference type="EMBL" id="AIE85157.1"/>
    </source>
</evidence>
<protein>
    <recommendedName>
        <fullName evidence="1">DUF58 domain-containing protein</fullName>
    </recommendedName>
</protein>
<dbReference type="HOGENOM" id="CLU_048408_0_0_0"/>
<dbReference type="AlphaFoldDB" id="A0A068NP66"/>
<dbReference type="Pfam" id="PF01882">
    <property type="entry name" value="DUF58"/>
    <property type="match status" value="1"/>
</dbReference>
<dbReference type="PANTHER" id="PTHR33608:SF3">
    <property type="entry name" value="SLR2013 PROTEIN"/>
    <property type="match status" value="1"/>
</dbReference>
<dbReference type="eggNOG" id="COG1721">
    <property type="taxonomic scope" value="Bacteria"/>
</dbReference>
<dbReference type="EMBL" id="CP007139">
    <property type="protein sequence ID" value="AIE85157.1"/>
    <property type="molecule type" value="Genomic_DNA"/>
</dbReference>
<accession>A0A068NP66</accession>
<name>A0A068NP66_FIMGI</name>
<proteinExistence type="predicted"/>
<dbReference type="Gene3D" id="3.40.50.410">
    <property type="entry name" value="von Willebrand factor, type A domain"/>
    <property type="match status" value="1"/>
</dbReference>
<dbReference type="SUPFAM" id="SSF53300">
    <property type="entry name" value="vWA-like"/>
    <property type="match status" value="1"/>
</dbReference>
<dbReference type="InterPro" id="IPR002881">
    <property type="entry name" value="DUF58"/>
</dbReference>
<dbReference type="PANTHER" id="PTHR33608">
    <property type="entry name" value="BLL2464 PROTEIN"/>
    <property type="match status" value="1"/>
</dbReference>
<feature type="domain" description="DUF58" evidence="1">
    <location>
        <begin position="169"/>
        <end position="344"/>
    </location>
</feature>
<dbReference type="KEGG" id="fgi:OP10G_1789"/>
<dbReference type="STRING" id="661478.OP10G_1789"/>
<reference evidence="2 3" key="1">
    <citation type="journal article" date="2014" name="PLoS ONE">
        <title>The first complete genome sequence of the class fimbriimonadia in the phylum armatimonadetes.</title>
        <authorList>
            <person name="Hu Z.Y."/>
            <person name="Wang Y.Z."/>
            <person name="Im W.T."/>
            <person name="Wang S.Y."/>
            <person name="Zhao G.P."/>
            <person name="Zheng H.J."/>
            <person name="Quan Z.X."/>
        </authorList>
    </citation>
    <scope>NUCLEOTIDE SEQUENCE [LARGE SCALE GENOMIC DNA]</scope>
    <source>
        <strain evidence="2">Gsoil 348</strain>
    </source>
</reference>
<evidence type="ECO:0000259" key="1">
    <source>
        <dbReference type="Pfam" id="PF01882"/>
    </source>
</evidence>
<organism evidence="2 3">
    <name type="scientific">Fimbriimonas ginsengisoli Gsoil 348</name>
    <dbReference type="NCBI Taxonomy" id="661478"/>
    <lineage>
        <taxon>Bacteria</taxon>
        <taxon>Bacillati</taxon>
        <taxon>Armatimonadota</taxon>
        <taxon>Fimbriimonadia</taxon>
        <taxon>Fimbriimonadales</taxon>
        <taxon>Fimbriimonadaceae</taxon>
        <taxon>Fimbriimonas</taxon>
    </lineage>
</organism>
<evidence type="ECO:0000313" key="3">
    <source>
        <dbReference type="Proteomes" id="UP000027982"/>
    </source>
</evidence>
<dbReference type="InterPro" id="IPR036465">
    <property type="entry name" value="vWFA_dom_sf"/>
</dbReference>